<evidence type="ECO:0000259" key="2">
    <source>
        <dbReference type="Pfam" id="PF07331"/>
    </source>
</evidence>
<keyword evidence="1" id="KW-0812">Transmembrane</keyword>
<protein>
    <submittedName>
        <fullName evidence="3">Tripartite tricarboxylate transporter TctB family protein</fullName>
    </submittedName>
</protein>
<gene>
    <name evidence="3" type="ORF">NDI79_05860</name>
</gene>
<feature type="transmembrane region" description="Helical" evidence="1">
    <location>
        <begin position="118"/>
        <end position="138"/>
    </location>
</feature>
<keyword evidence="1" id="KW-0472">Membrane</keyword>
<reference evidence="3 4" key="1">
    <citation type="submission" date="2022-06" db="EMBL/GenBank/DDBJ databases">
        <title>Halogeometricum sp. a new haloarchaeum isolate from saline soil.</title>
        <authorList>
            <person name="Strakova D."/>
            <person name="Galisteo C."/>
            <person name="Sanchez-Porro C."/>
            <person name="Ventosa A."/>
        </authorList>
    </citation>
    <scope>NUCLEOTIDE SEQUENCE [LARGE SCALE GENOMIC DNA]</scope>
    <source>
        <strain evidence="4">S3BR25-2</strain>
    </source>
</reference>
<name>A0ABU2FYU3_9EURY</name>
<keyword evidence="4" id="KW-1185">Reference proteome</keyword>
<proteinExistence type="predicted"/>
<evidence type="ECO:0000313" key="4">
    <source>
        <dbReference type="Proteomes" id="UP001254813"/>
    </source>
</evidence>
<feature type="domain" description="DUF1468" evidence="2">
    <location>
        <begin position="15"/>
        <end position="142"/>
    </location>
</feature>
<dbReference type="EMBL" id="JAMQOQ010000001">
    <property type="protein sequence ID" value="MDS0293696.1"/>
    <property type="molecule type" value="Genomic_DNA"/>
</dbReference>
<dbReference type="Pfam" id="PF07331">
    <property type="entry name" value="TctB"/>
    <property type="match status" value="1"/>
</dbReference>
<evidence type="ECO:0000256" key="1">
    <source>
        <dbReference type="SAM" id="Phobius"/>
    </source>
</evidence>
<comment type="caution">
    <text evidence="3">The sequence shown here is derived from an EMBL/GenBank/DDBJ whole genome shotgun (WGS) entry which is preliminary data.</text>
</comment>
<organism evidence="3 4">
    <name type="scientific">Halogeometricum luteum</name>
    <dbReference type="NCBI Taxonomy" id="2950537"/>
    <lineage>
        <taxon>Archaea</taxon>
        <taxon>Methanobacteriati</taxon>
        <taxon>Methanobacteriota</taxon>
        <taxon>Stenosarchaea group</taxon>
        <taxon>Halobacteria</taxon>
        <taxon>Halobacteriales</taxon>
        <taxon>Haloferacaceae</taxon>
        <taxon>Halogeometricum</taxon>
    </lineage>
</organism>
<keyword evidence="1" id="KW-1133">Transmembrane helix</keyword>
<feature type="transmembrane region" description="Helical" evidence="1">
    <location>
        <begin position="12"/>
        <end position="29"/>
    </location>
</feature>
<dbReference type="Proteomes" id="UP001254813">
    <property type="component" value="Unassembled WGS sequence"/>
</dbReference>
<dbReference type="RefSeq" id="WP_310927505.1">
    <property type="nucleotide sequence ID" value="NZ_JAMQOQ010000001.1"/>
</dbReference>
<sequence length="161" mass="17206">MKLSTNALRSSPLAIAFIVGAAVVIFFASRFPSGGEVGPGFFPIGISAGIILFALAELVTESDGGLDVSDHDLRAAGTVFALVLGYLVVMPLAGFLVGTMLFLPVILYYSGVRSPTTILLMSILLPIALFYIFSQFFLVPLPEGVIPFSRLLPRLPVWVML</sequence>
<evidence type="ECO:0000313" key="3">
    <source>
        <dbReference type="EMBL" id="MDS0293696.1"/>
    </source>
</evidence>
<dbReference type="InterPro" id="IPR009936">
    <property type="entry name" value="DUF1468"/>
</dbReference>
<accession>A0ABU2FYU3</accession>
<feature type="transmembrane region" description="Helical" evidence="1">
    <location>
        <begin position="41"/>
        <end position="59"/>
    </location>
</feature>
<feature type="transmembrane region" description="Helical" evidence="1">
    <location>
        <begin position="79"/>
        <end position="106"/>
    </location>
</feature>